<evidence type="ECO:0000313" key="2">
    <source>
        <dbReference type="EMBL" id="MCA6064314.1"/>
    </source>
</evidence>
<keyword evidence="1" id="KW-1133">Transmembrane helix</keyword>
<proteinExistence type="predicted"/>
<comment type="caution">
    <text evidence="2">The sequence shown here is derived from an EMBL/GenBank/DDBJ whole genome shotgun (WGS) entry which is preliminary data.</text>
</comment>
<feature type="transmembrane region" description="Helical" evidence="1">
    <location>
        <begin position="139"/>
        <end position="156"/>
    </location>
</feature>
<keyword evidence="1" id="KW-0812">Transmembrane</keyword>
<evidence type="ECO:0000256" key="1">
    <source>
        <dbReference type="SAM" id="Phobius"/>
    </source>
</evidence>
<organism evidence="2 3">
    <name type="scientific">Thalassolituus marinus</name>
    <dbReference type="NCBI Taxonomy" id="671053"/>
    <lineage>
        <taxon>Bacteria</taxon>
        <taxon>Pseudomonadati</taxon>
        <taxon>Pseudomonadota</taxon>
        <taxon>Gammaproteobacteria</taxon>
        <taxon>Oceanospirillales</taxon>
        <taxon>Oceanospirillaceae</taxon>
        <taxon>Thalassolituus</taxon>
    </lineage>
</organism>
<keyword evidence="1" id="KW-0472">Membrane</keyword>
<reference evidence="2 3" key="1">
    <citation type="submission" date="2020-12" db="EMBL/GenBank/DDBJ databases">
        <title>Novel Thalassolituus-related marine hydrocarbonoclastic bacteria mediated algae-derived hydrocarbons mineralization in twilight zone of the northern South China Sea.</title>
        <authorList>
            <person name="Dong C."/>
        </authorList>
    </citation>
    <scope>NUCLEOTIDE SEQUENCE [LARGE SCALE GENOMIC DNA]</scope>
    <source>
        <strain evidence="2 3">IMCC1826</strain>
    </source>
</reference>
<feature type="transmembrane region" description="Helical" evidence="1">
    <location>
        <begin position="111"/>
        <end position="133"/>
    </location>
</feature>
<protein>
    <recommendedName>
        <fullName evidence="4">DUF3592 domain-containing protein</fullName>
    </recommendedName>
</protein>
<dbReference type="RefSeq" id="WP_318653612.1">
    <property type="nucleotide sequence ID" value="NZ_JAEDAH010000060.1"/>
</dbReference>
<keyword evidence="3" id="KW-1185">Reference proteome</keyword>
<gene>
    <name evidence="2" type="ORF">I9W95_11915</name>
</gene>
<accession>A0ABS7ZRK1</accession>
<feature type="transmembrane region" description="Helical" evidence="1">
    <location>
        <begin position="6"/>
        <end position="22"/>
    </location>
</feature>
<evidence type="ECO:0000313" key="3">
    <source>
        <dbReference type="Proteomes" id="UP000714380"/>
    </source>
</evidence>
<name>A0ABS7ZRK1_9GAMM</name>
<sequence length="181" mass="20378">MFSLISAVVGMFLLFLFSLIKVRDTRFLAKASLVCGHVRDIKTVKKPGEVDDSTWYQPIVEYQAGGRRWRFCANLRASVEELRSGEEIGVYVATYNPGMARSASDMNSVSIPLYTLSGGGIICLVLSLVTFDFTSVQQVLPVSWLLLLALAAYLFFRIRPLIQRAQRLPAFRESEEVFGWK</sequence>
<dbReference type="Proteomes" id="UP000714380">
    <property type="component" value="Unassembled WGS sequence"/>
</dbReference>
<evidence type="ECO:0008006" key="4">
    <source>
        <dbReference type="Google" id="ProtNLM"/>
    </source>
</evidence>
<dbReference type="EMBL" id="JAEDAH010000060">
    <property type="protein sequence ID" value="MCA6064314.1"/>
    <property type="molecule type" value="Genomic_DNA"/>
</dbReference>